<protein>
    <submittedName>
        <fullName evidence="2">Aminoglycoside/hydroxyurea antibiotic resistance kinase</fullName>
    </submittedName>
</protein>
<dbReference type="Pfam" id="PF04655">
    <property type="entry name" value="APH_6_hur"/>
    <property type="match status" value="1"/>
</dbReference>
<proteinExistence type="predicted"/>
<dbReference type="Proteomes" id="UP001058003">
    <property type="component" value="Chromosome"/>
</dbReference>
<dbReference type="OrthoDB" id="3638028at2"/>
<dbReference type="GO" id="GO:0016773">
    <property type="term" value="F:phosphotransferase activity, alcohol group as acceptor"/>
    <property type="evidence" value="ECO:0007669"/>
    <property type="project" value="InterPro"/>
</dbReference>
<keyword evidence="3" id="KW-1185">Reference proteome</keyword>
<accession>A0A9Q9IQ21</accession>
<dbReference type="GO" id="GO:0019748">
    <property type="term" value="P:secondary metabolic process"/>
    <property type="evidence" value="ECO:0007669"/>
    <property type="project" value="InterPro"/>
</dbReference>
<reference evidence="2" key="1">
    <citation type="submission" date="2021-04" db="EMBL/GenBank/DDBJ databases">
        <title>Dactylosporangium aurantiacum NRRL B-8018 full assembly.</title>
        <authorList>
            <person name="Hartkoorn R.C."/>
            <person name="Beaudoing E."/>
            <person name="Hot D."/>
        </authorList>
    </citation>
    <scope>NUCLEOTIDE SEQUENCE</scope>
    <source>
        <strain evidence="2">NRRL B-8018</strain>
    </source>
</reference>
<dbReference type="SUPFAM" id="SSF56112">
    <property type="entry name" value="Protein kinase-like (PK-like)"/>
    <property type="match status" value="1"/>
</dbReference>
<keyword evidence="2" id="KW-0418">Kinase</keyword>
<feature type="region of interest" description="Disordered" evidence="1">
    <location>
        <begin position="1"/>
        <end position="21"/>
    </location>
</feature>
<dbReference type="GO" id="GO:0016301">
    <property type="term" value="F:kinase activity"/>
    <property type="evidence" value="ECO:0007669"/>
    <property type="project" value="UniProtKB-KW"/>
</dbReference>
<dbReference type="Gene3D" id="1.10.510.10">
    <property type="entry name" value="Transferase(Phosphotransferase) domain 1"/>
    <property type="match status" value="1"/>
</dbReference>
<evidence type="ECO:0000313" key="3">
    <source>
        <dbReference type="Proteomes" id="UP001058003"/>
    </source>
</evidence>
<dbReference type="AlphaFoldDB" id="A0A9Q9IQ21"/>
<keyword evidence="2" id="KW-0808">Transferase</keyword>
<sequence length="329" mass="34784">MTGAAPAARSRPPVVPGAPRPDKLTVGAGIAAALPATVRAKAEAAGAHDWLRGLPQLVAEIQEDWAVTVGRVYADATEALVAEATMADGSPAVLKLIVPRLGNAAANEITVLRLAGGDGCARLLRHDVARQALLVEKLGPSLSELGLPVGRRLEILCDVASRVWRPVPDAGLPTGAAKGAWLGAFITDLWERLGRPCAERTVTHALACAERRVAAHDDERAVLVHGDVHQWNTLRGADGFRLVDPDGLLAEPEYDLGVLMREDPVELMAADPRDRSRWLAARTGLDETAVWEWGVVERVSTGLVLTQVGLQPVATQMLAAADAIAAMST</sequence>
<dbReference type="InterPro" id="IPR011009">
    <property type="entry name" value="Kinase-like_dom_sf"/>
</dbReference>
<organism evidence="2 3">
    <name type="scientific">Dactylosporangium aurantiacum</name>
    <dbReference type="NCBI Taxonomy" id="35754"/>
    <lineage>
        <taxon>Bacteria</taxon>
        <taxon>Bacillati</taxon>
        <taxon>Actinomycetota</taxon>
        <taxon>Actinomycetes</taxon>
        <taxon>Micromonosporales</taxon>
        <taxon>Micromonosporaceae</taxon>
        <taxon>Dactylosporangium</taxon>
    </lineage>
</organism>
<name>A0A9Q9IQ21_9ACTN</name>
<evidence type="ECO:0000256" key="1">
    <source>
        <dbReference type="SAM" id="MobiDB-lite"/>
    </source>
</evidence>
<evidence type="ECO:0000313" key="2">
    <source>
        <dbReference type="EMBL" id="UWZ59551.1"/>
    </source>
</evidence>
<dbReference type="InterPro" id="IPR006748">
    <property type="entry name" value="NH2Glyco/OHUrea_AB-resist_kin"/>
</dbReference>
<feature type="compositionally biased region" description="Low complexity" evidence="1">
    <location>
        <begin position="1"/>
        <end position="12"/>
    </location>
</feature>
<dbReference type="KEGG" id="daur:Daura_14785"/>
<gene>
    <name evidence="2" type="ORF">Daura_14785</name>
</gene>
<dbReference type="EMBL" id="CP073767">
    <property type="protein sequence ID" value="UWZ59551.1"/>
    <property type="molecule type" value="Genomic_DNA"/>
</dbReference>